<dbReference type="SUPFAM" id="SSF52540">
    <property type="entry name" value="P-loop containing nucleoside triphosphate hydrolases"/>
    <property type="match status" value="1"/>
</dbReference>
<dbReference type="GO" id="GO:0009073">
    <property type="term" value="P:aromatic amino acid family biosynthetic process"/>
    <property type="evidence" value="ECO:0007669"/>
    <property type="project" value="UniProtKB-KW"/>
</dbReference>
<keyword evidence="3" id="KW-0547">Nucleotide-binding</keyword>
<dbReference type="InterPro" id="IPR031322">
    <property type="entry name" value="Shikimate/glucono_kinase"/>
</dbReference>
<keyword evidence="5" id="KW-0067">ATP-binding</keyword>
<proteinExistence type="predicted"/>
<keyword evidence="4 7" id="KW-0418">Kinase</keyword>
<keyword evidence="1" id="KW-0028">Amino-acid biosynthesis</keyword>
<protein>
    <submittedName>
        <fullName evidence="7">Shikimate kinase</fullName>
    </submittedName>
</protein>
<dbReference type="GO" id="GO:0008652">
    <property type="term" value="P:amino acid biosynthetic process"/>
    <property type="evidence" value="ECO:0007669"/>
    <property type="project" value="UniProtKB-KW"/>
</dbReference>
<dbReference type="InterPro" id="IPR027417">
    <property type="entry name" value="P-loop_NTPase"/>
</dbReference>
<evidence type="ECO:0000256" key="4">
    <source>
        <dbReference type="ARBA" id="ARBA00022777"/>
    </source>
</evidence>
<dbReference type="Proteomes" id="UP000823750">
    <property type="component" value="Unassembled WGS sequence"/>
</dbReference>
<reference evidence="7" key="1">
    <citation type="submission" date="2020-10" db="EMBL/GenBank/DDBJ databases">
        <authorList>
            <person name="Gilroy R."/>
        </authorList>
    </citation>
    <scope>NUCLEOTIDE SEQUENCE</scope>
    <source>
        <strain evidence="7">B2-16538</strain>
    </source>
</reference>
<keyword evidence="6" id="KW-0057">Aromatic amino acid biosynthesis</keyword>
<dbReference type="AlphaFoldDB" id="A0A9D9NRC7"/>
<evidence type="ECO:0000256" key="6">
    <source>
        <dbReference type="ARBA" id="ARBA00023141"/>
    </source>
</evidence>
<dbReference type="Gene3D" id="3.40.50.300">
    <property type="entry name" value="P-loop containing nucleotide triphosphate hydrolases"/>
    <property type="match status" value="1"/>
</dbReference>
<dbReference type="EMBL" id="JADILX010000078">
    <property type="protein sequence ID" value="MBO8485690.1"/>
    <property type="molecule type" value="Genomic_DNA"/>
</dbReference>
<evidence type="ECO:0000313" key="8">
    <source>
        <dbReference type="Proteomes" id="UP000823750"/>
    </source>
</evidence>
<dbReference type="CDD" id="cd00464">
    <property type="entry name" value="SK"/>
    <property type="match status" value="1"/>
</dbReference>
<evidence type="ECO:0000256" key="2">
    <source>
        <dbReference type="ARBA" id="ARBA00022679"/>
    </source>
</evidence>
<reference evidence="7" key="2">
    <citation type="journal article" date="2021" name="PeerJ">
        <title>Extensive microbial diversity within the chicken gut microbiome revealed by metagenomics and culture.</title>
        <authorList>
            <person name="Gilroy R."/>
            <person name="Ravi A."/>
            <person name="Getino M."/>
            <person name="Pursley I."/>
            <person name="Horton D.L."/>
            <person name="Alikhan N.F."/>
            <person name="Baker D."/>
            <person name="Gharbi K."/>
            <person name="Hall N."/>
            <person name="Watson M."/>
            <person name="Adriaenssens E.M."/>
            <person name="Foster-Nyarko E."/>
            <person name="Jarju S."/>
            <person name="Secka A."/>
            <person name="Antonio M."/>
            <person name="Oren A."/>
            <person name="Chaudhuri R.R."/>
            <person name="La Ragione R."/>
            <person name="Hildebrand F."/>
            <person name="Pallen M.J."/>
        </authorList>
    </citation>
    <scope>NUCLEOTIDE SEQUENCE</scope>
    <source>
        <strain evidence="7">B2-16538</strain>
    </source>
</reference>
<evidence type="ECO:0000256" key="3">
    <source>
        <dbReference type="ARBA" id="ARBA00022741"/>
    </source>
</evidence>
<dbReference type="GO" id="GO:0004765">
    <property type="term" value="F:shikimate kinase activity"/>
    <property type="evidence" value="ECO:0007669"/>
    <property type="project" value="TreeGrafter"/>
</dbReference>
<evidence type="ECO:0000256" key="5">
    <source>
        <dbReference type="ARBA" id="ARBA00022840"/>
    </source>
</evidence>
<comment type="caution">
    <text evidence="7">The sequence shown here is derived from an EMBL/GenBank/DDBJ whole genome shotgun (WGS) entry which is preliminary data.</text>
</comment>
<organism evidence="7 8">
    <name type="scientific">Candidatus Cryptobacteroides excrementavium</name>
    <dbReference type="NCBI Taxonomy" id="2840759"/>
    <lineage>
        <taxon>Bacteria</taxon>
        <taxon>Pseudomonadati</taxon>
        <taxon>Bacteroidota</taxon>
        <taxon>Bacteroidia</taxon>
        <taxon>Bacteroidales</taxon>
        <taxon>Candidatus Cryptobacteroides</taxon>
    </lineage>
</organism>
<dbReference type="GO" id="GO:0005524">
    <property type="term" value="F:ATP binding"/>
    <property type="evidence" value="ECO:0007669"/>
    <property type="project" value="UniProtKB-KW"/>
</dbReference>
<dbReference type="PRINTS" id="PR01100">
    <property type="entry name" value="SHIKIMTKNASE"/>
</dbReference>
<evidence type="ECO:0000313" key="7">
    <source>
        <dbReference type="EMBL" id="MBO8485690.1"/>
    </source>
</evidence>
<gene>
    <name evidence="7" type="ORF">IAB78_04635</name>
</gene>
<evidence type="ECO:0000256" key="1">
    <source>
        <dbReference type="ARBA" id="ARBA00022605"/>
    </source>
</evidence>
<keyword evidence="2" id="KW-0808">Transferase</keyword>
<dbReference type="PANTHER" id="PTHR21087">
    <property type="entry name" value="SHIKIMATE KINASE"/>
    <property type="match status" value="1"/>
</dbReference>
<accession>A0A9D9NRC7</accession>
<dbReference type="PANTHER" id="PTHR21087:SF16">
    <property type="entry name" value="SHIKIMATE KINASE 1, CHLOROPLASTIC"/>
    <property type="match status" value="1"/>
</dbReference>
<sequence length="107" mass="11485">MKTISLSGFMGCGKTSAGKELARLLGREFIDLDTYIEQHTGKSIPEIFSGAGEAGFRQIEKECLAEILSHGCRRDNGLVLALGGGTLVSPENAALIHDMTICIYLRA</sequence>
<dbReference type="GO" id="GO:0005829">
    <property type="term" value="C:cytosol"/>
    <property type="evidence" value="ECO:0007669"/>
    <property type="project" value="TreeGrafter"/>
</dbReference>
<dbReference type="Pfam" id="PF01202">
    <property type="entry name" value="SKI"/>
    <property type="match status" value="1"/>
</dbReference>
<dbReference type="InterPro" id="IPR000623">
    <property type="entry name" value="Shikimate_kinase/TSH1"/>
</dbReference>
<name>A0A9D9NRC7_9BACT</name>
<feature type="non-terminal residue" evidence="7">
    <location>
        <position position="107"/>
    </location>
</feature>